<dbReference type="EMBL" id="ASPP01015498">
    <property type="protein sequence ID" value="ETO18109.1"/>
    <property type="molecule type" value="Genomic_DNA"/>
</dbReference>
<dbReference type="Proteomes" id="UP000023152">
    <property type="component" value="Unassembled WGS sequence"/>
</dbReference>
<organism evidence="1 2">
    <name type="scientific">Reticulomyxa filosa</name>
    <dbReference type="NCBI Taxonomy" id="46433"/>
    <lineage>
        <taxon>Eukaryota</taxon>
        <taxon>Sar</taxon>
        <taxon>Rhizaria</taxon>
        <taxon>Retaria</taxon>
        <taxon>Foraminifera</taxon>
        <taxon>Monothalamids</taxon>
        <taxon>Reticulomyxidae</taxon>
        <taxon>Reticulomyxa</taxon>
    </lineage>
</organism>
<dbReference type="Pfam" id="PF14555">
    <property type="entry name" value="UBA_4"/>
    <property type="match status" value="1"/>
</dbReference>
<name>X6MW94_RETFI</name>
<proteinExistence type="predicted"/>
<accession>X6MW94</accession>
<dbReference type="OrthoDB" id="2107166at2759"/>
<dbReference type="Gene3D" id="1.10.8.10">
    <property type="entry name" value="DNA helicase RuvA subunit, C-terminal domain"/>
    <property type="match status" value="1"/>
</dbReference>
<dbReference type="AlphaFoldDB" id="X6MW94"/>
<keyword evidence="2" id="KW-1185">Reference proteome</keyword>
<evidence type="ECO:0000313" key="1">
    <source>
        <dbReference type="EMBL" id="ETO18109.1"/>
    </source>
</evidence>
<protein>
    <submittedName>
        <fullName evidence="1">Uncharacterized protein</fullName>
    </submittedName>
</protein>
<reference evidence="1 2" key="1">
    <citation type="journal article" date="2013" name="Curr. Biol.">
        <title>The Genome of the Foraminiferan Reticulomyxa filosa.</title>
        <authorList>
            <person name="Glockner G."/>
            <person name="Hulsmann N."/>
            <person name="Schleicher M."/>
            <person name="Noegel A.A."/>
            <person name="Eichinger L."/>
            <person name="Gallinger C."/>
            <person name="Pawlowski J."/>
            <person name="Sierra R."/>
            <person name="Euteneuer U."/>
            <person name="Pillet L."/>
            <person name="Moustafa A."/>
            <person name="Platzer M."/>
            <person name="Groth M."/>
            <person name="Szafranski K."/>
            <person name="Schliwa M."/>
        </authorList>
    </citation>
    <scope>NUCLEOTIDE SEQUENCE [LARGE SCALE GENOMIC DNA]</scope>
</reference>
<dbReference type="CDD" id="cd14273">
    <property type="entry name" value="UBA_TAP-C_like"/>
    <property type="match status" value="1"/>
</dbReference>
<gene>
    <name evidence="1" type="ORF">RFI_19181</name>
</gene>
<comment type="caution">
    <text evidence="1">The sequence shown here is derived from an EMBL/GenBank/DDBJ whole genome shotgun (WGS) entry which is preliminary data.</text>
</comment>
<evidence type="ECO:0000313" key="2">
    <source>
        <dbReference type="Proteomes" id="UP000023152"/>
    </source>
</evidence>
<sequence length="107" mass="12730">MSTKTPRKLNIIQEKQLESFKHQANVTDDDAAILFLELSHWDVDEAINAWLEEQTGQKQANARQRRISKGPVWEMQQFSQSLQFFLKKIKIFSNAKKKKQQKKKRYH</sequence>